<sequence>MQPKTRTPSKATTKYDVFDETMVRQQTSLSRSCGRARAARCAQNVEPNDVPTGNDYKEGRNDHLTGRNVTLEDLAASVRDTKAQEFETLMQTPDMSMMKHDI</sequence>
<organism evidence="2 3">
    <name type="scientific">Theobroma cacao</name>
    <name type="common">Cacao</name>
    <name type="synonym">Cocoa</name>
    <dbReference type="NCBI Taxonomy" id="3641"/>
    <lineage>
        <taxon>Eukaryota</taxon>
        <taxon>Viridiplantae</taxon>
        <taxon>Streptophyta</taxon>
        <taxon>Embryophyta</taxon>
        <taxon>Tracheophyta</taxon>
        <taxon>Spermatophyta</taxon>
        <taxon>Magnoliopsida</taxon>
        <taxon>eudicotyledons</taxon>
        <taxon>Gunneridae</taxon>
        <taxon>Pentapetalae</taxon>
        <taxon>rosids</taxon>
        <taxon>malvids</taxon>
        <taxon>Malvales</taxon>
        <taxon>Malvaceae</taxon>
        <taxon>Byttnerioideae</taxon>
        <taxon>Theobroma</taxon>
    </lineage>
</organism>
<feature type="region of interest" description="Disordered" evidence="1">
    <location>
        <begin position="44"/>
        <end position="63"/>
    </location>
</feature>
<keyword evidence="3" id="KW-1185">Reference proteome</keyword>
<dbReference type="AlphaFoldDB" id="A0A061GID8"/>
<reference evidence="2 3" key="1">
    <citation type="journal article" date="2013" name="Genome Biol.">
        <title>The genome sequence of the most widely cultivated cacao type and its use to identify candidate genes regulating pod color.</title>
        <authorList>
            <person name="Motamayor J.C."/>
            <person name="Mockaitis K."/>
            <person name="Schmutz J."/>
            <person name="Haiminen N."/>
            <person name="Iii D.L."/>
            <person name="Cornejo O."/>
            <person name="Findley S.D."/>
            <person name="Zheng P."/>
            <person name="Utro F."/>
            <person name="Royaert S."/>
            <person name="Saski C."/>
            <person name="Jenkins J."/>
            <person name="Podicheti R."/>
            <person name="Zhao M."/>
            <person name="Scheffler B.E."/>
            <person name="Stack J.C."/>
            <person name="Feltus F.A."/>
            <person name="Mustiga G.M."/>
            <person name="Amores F."/>
            <person name="Phillips W."/>
            <person name="Marelli J.P."/>
            <person name="May G.D."/>
            <person name="Shapiro H."/>
            <person name="Ma J."/>
            <person name="Bustamante C.D."/>
            <person name="Schnell R.J."/>
            <person name="Main D."/>
            <person name="Gilbert D."/>
            <person name="Parida L."/>
            <person name="Kuhn D.N."/>
        </authorList>
    </citation>
    <scope>NUCLEOTIDE SEQUENCE [LARGE SCALE GENOMIC DNA]</scope>
    <source>
        <strain evidence="3">cv. Matina 1-6</strain>
    </source>
</reference>
<dbReference type="Proteomes" id="UP000026915">
    <property type="component" value="Chromosome 6"/>
</dbReference>
<evidence type="ECO:0000313" key="2">
    <source>
        <dbReference type="EMBL" id="EOY26834.1"/>
    </source>
</evidence>
<dbReference type="EMBL" id="CM001884">
    <property type="protein sequence ID" value="EOY26834.1"/>
    <property type="molecule type" value="Genomic_DNA"/>
</dbReference>
<name>A0A061GID8_THECC</name>
<dbReference type="HOGENOM" id="CLU_2282593_0_0_1"/>
<proteinExistence type="predicted"/>
<evidence type="ECO:0000256" key="1">
    <source>
        <dbReference type="SAM" id="MobiDB-lite"/>
    </source>
</evidence>
<protein>
    <submittedName>
        <fullName evidence="2">Uncharacterized protein</fullName>
    </submittedName>
</protein>
<accession>A0A061GID8</accession>
<dbReference type="Gramene" id="EOY26834">
    <property type="protein sequence ID" value="EOY26834"/>
    <property type="gene ID" value="TCM_028807"/>
</dbReference>
<dbReference type="InParanoid" id="A0A061GID8"/>
<gene>
    <name evidence="2" type="ORF">TCM_028807</name>
</gene>
<evidence type="ECO:0000313" key="3">
    <source>
        <dbReference type="Proteomes" id="UP000026915"/>
    </source>
</evidence>